<feature type="transmembrane region" description="Helical" evidence="1">
    <location>
        <begin position="6"/>
        <end position="25"/>
    </location>
</feature>
<keyword evidence="1" id="KW-0812">Transmembrane</keyword>
<reference evidence="2 3" key="1">
    <citation type="submission" date="2020-06" db="EMBL/GenBank/DDBJ databases">
        <title>Dyadobacter sandarakinus sp. nov., isolated from the soil of the Arctic Yellow River Station.</title>
        <authorList>
            <person name="Zhang Y."/>
            <person name="Peng F."/>
        </authorList>
    </citation>
    <scope>NUCLEOTIDE SEQUENCE [LARGE SCALE GENOMIC DNA]</scope>
    <source>
        <strain evidence="2 3">Q3-56</strain>
    </source>
</reference>
<sequence>MKWLRYVILLAGVLVWAVGLSPFLISKAGEWGLIKDGYHYGDLYRLSNLSAFRDPKRKCPPLSTEKPALSSGKKIHLYIIGDSFTEKERVGPGDFAADAYTYVHWANFLHLKTDTSSINILLLESVERHFRQKLEKPFEVLIPDTATFVATAPPSKFMHRLDDALRSRHTEDRLDAFLFQNDLILGLKEWKADFNHHLFGRVNETVTLVNHAQDMVYYMDTDTPKVTSSFSAVRDTEIDTMMINLNKSVDYAQELGFDHVILAVIPNKVSVLAPDYGTYNNLINRVYHHSALKIPYINVLPEFRQMGRAAYLKGDSHWTCDAQYLWLGKVNALIRRLVTPAPHS</sequence>
<keyword evidence="1" id="KW-1133">Transmembrane helix</keyword>
<name>A0ABX7I7H5_9BACT</name>
<evidence type="ECO:0000256" key="1">
    <source>
        <dbReference type="SAM" id="Phobius"/>
    </source>
</evidence>
<evidence type="ECO:0000313" key="2">
    <source>
        <dbReference type="EMBL" id="QRR01678.1"/>
    </source>
</evidence>
<keyword evidence="3" id="KW-1185">Reference proteome</keyword>
<dbReference type="RefSeq" id="WP_204655513.1">
    <property type="nucleotide sequence ID" value="NZ_CP056775.1"/>
</dbReference>
<proteinExistence type="predicted"/>
<dbReference type="EMBL" id="CP056775">
    <property type="protein sequence ID" value="QRR01678.1"/>
    <property type="molecule type" value="Genomic_DNA"/>
</dbReference>
<dbReference type="Proteomes" id="UP000612680">
    <property type="component" value="Chromosome"/>
</dbReference>
<protein>
    <recommendedName>
        <fullName evidence="4">AlgX/AlgJ SGNH hydrolase-like domain-containing protein</fullName>
    </recommendedName>
</protein>
<dbReference type="SUPFAM" id="SSF52266">
    <property type="entry name" value="SGNH hydrolase"/>
    <property type="match status" value="1"/>
</dbReference>
<evidence type="ECO:0000313" key="3">
    <source>
        <dbReference type="Proteomes" id="UP000612680"/>
    </source>
</evidence>
<evidence type="ECO:0008006" key="4">
    <source>
        <dbReference type="Google" id="ProtNLM"/>
    </source>
</evidence>
<organism evidence="2 3">
    <name type="scientific">Dyadobacter sandarakinus</name>
    <dbReference type="NCBI Taxonomy" id="2747268"/>
    <lineage>
        <taxon>Bacteria</taxon>
        <taxon>Pseudomonadati</taxon>
        <taxon>Bacteroidota</taxon>
        <taxon>Cytophagia</taxon>
        <taxon>Cytophagales</taxon>
        <taxon>Spirosomataceae</taxon>
        <taxon>Dyadobacter</taxon>
    </lineage>
</organism>
<gene>
    <name evidence="2" type="ORF">HWI92_12555</name>
</gene>
<keyword evidence="1" id="KW-0472">Membrane</keyword>
<accession>A0ABX7I7H5</accession>